<keyword evidence="5" id="KW-1185">Reference proteome</keyword>
<dbReference type="GO" id="GO:0005874">
    <property type="term" value="C:microtubule"/>
    <property type="evidence" value="ECO:0007669"/>
    <property type="project" value="TreeGrafter"/>
</dbReference>
<feature type="domain" description="GED" evidence="3">
    <location>
        <begin position="453"/>
        <end position="546"/>
    </location>
</feature>
<keyword evidence="1" id="KW-0505">Motor protein</keyword>
<dbReference type="InterPro" id="IPR022812">
    <property type="entry name" value="Dynamin"/>
</dbReference>
<protein>
    <submittedName>
        <fullName evidence="4">Dynamin-2A</fullName>
    </submittedName>
</protein>
<dbReference type="GO" id="GO:0005525">
    <property type="term" value="F:GTP binding"/>
    <property type="evidence" value="ECO:0007669"/>
    <property type="project" value="InterPro"/>
</dbReference>
<evidence type="ECO:0000313" key="5">
    <source>
        <dbReference type="Proteomes" id="UP000436088"/>
    </source>
</evidence>
<dbReference type="AlphaFoldDB" id="A0A6A3CJG3"/>
<evidence type="ECO:0000313" key="4">
    <source>
        <dbReference type="EMBL" id="KAE8728604.1"/>
    </source>
</evidence>
<dbReference type="GO" id="GO:0008017">
    <property type="term" value="F:microtubule binding"/>
    <property type="evidence" value="ECO:0007669"/>
    <property type="project" value="TreeGrafter"/>
</dbReference>
<sequence>MFASMPKIRILASFLEGYTASQWIYTEVHHISRRRRWIFRHKHPWLTRSDTSNPNLTTGFSRNRGMLLPGFFLAFPPLRLANGGARIWLMAPPEIFDSKLDTRRRIRDLQSLLENKTWLDLVRSFYYLGFMVRHRLKENGNGWRETLPPSQRGENGIGRLPLVSASPTQSAADVVHDGIKEFTTKGYCDDKSTEVSYWRKSLTTAHRKSGMEVVSKNNHSEVEGVVDEDILQVLSKYLVGWCENFTKIGDIASQMQAKGLTRFLLMRAAGNLVLMIFEDSASLRNKWGKILAIDESCQFLSSFDLAKIQILTKAHERIDEYLELKSSITWCIQDFSPECSTRECNIEEVADDEGGSSKSSKDKKGTVPEKYPSLIFKITSRIPYKTVLKAHSAVVLKAESIADKIEWLEKLKTVVESKGGQVKVESRPPMRQSLSDGSLDTMARKPADPEEELRWMSQEVRGYVEAVLNSLAANVPKAVVLCLVEKAKEDMLIQLYSSVSAISDRRIEELLMEDQNAKRRRERYQKQSSLLSKLTRQLSIHDNRAAAVSSWSNDSAAESSTRASGASPGDDWRNAFDAAANGPIGSGRYLLNGHSRRYSDPEQDGDEGSGSRSSSSRTPTRLPPAPPQSGSSYRY</sequence>
<dbReference type="GO" id="GO:0003924">
    <property type="term" value="F:GTPase activity"/>
    <property type="evidence" value="ECO:0007669"/>
    <property type="project" value="InterPro"/>
</dbReference>
<reference evidence="4" key="1">
    <citation type="submission" date="2019-09" db="EMBL/GenBank/DDBJ databases">
        <title>Draft genome information of white flower Hibiscus syriacus.</title>
        <authorList>
            <person name="Kim Y.-M."/>
        </authorList>
    </citation>
    <scope>NUCLEOTIDE SEQUENCE [LARGE SCALE GENOMIC DNA]</scope>
    <source>
        <strain evidence="4">YM2019G1</strain>
    </source>
</reference>
<dbReference type="EMBL" id="VEPZ02000253">
    <property type="protein sequence ID" value="KAE8728604.1"/>
    <property type="molecule type" value="Genomic_DNA"/>
</dbReference>
<dbReference type="PANTHER" id="PTHR11566:SF57">
    <property type="entry name" value="DYNAMIN-2B"/>
    <property type="match status" value="1"/>
</dbReference>
<dbReference type="InterPro" id="IPR003130">
    <property type="entry name" value="GED"/>
</dbReference>
<feature type="region of interest" description="Disordered" evidence="2">
    <location>
        <begin position="549"/>
        <end position="635"/>
    </location>
</feature>
<gene>
    <name evidence="4" type="ORF">F3Y22_tig00004177pilonHSYRG00005</name>
</gene>
<dbReference type="PROSITE" id="PS51388">
    <property type="entry name" value="GED"/>
    <property type="match status" value="1"/>
</dbReference>
<comment type="caution">
    <text evidence="4">The sequence shown here is derived from an EMBL/GenBank/DDBJ whole genome shotgun (WGS) entry which is preliminary data.</text>
</comment>
<feature type="compositionally biased region" description="Low complexity" evidence="2">
    <location>
        <begin position="549"/>
        <end position="560"/>
    </location>
</feature>
<dbReference type="InterPro" id="IPR020850">
    <property type="entry name" value="GED_dom"/>
</dbReference>
<dbReference type="GO" id="GO:0016020">
    <property type="term" value="C:membrane"/>
    <property type="evidence" value="ECO:0007669"/>
    <property type="project" value="TreeGrafter"/>
</dbReference>
<dbReference type="PANTHER" id="PTHR11566">
    <property type="entry name" value="DYNAMIN"/>
    <property type="match status" value="1"/>
</dbReference>
<proteinExistence type="predicted"/>
<dbReference type="Gene3D" id="1.20.120.1240">
    <property type="entry name" value="Dynamin, middle domain"/>
    <property type="match status" value="1"/>
</dbReference>
<evidence type="ECO:0000256" key="1">
    <source>
        <dbReference type="ARBA" id="ARBA00023175"/>
    </source>
</evidence>
<evidence type="ECO:0000256" key="2">
    <source>
        <dbReference type="SAM" id="MobiDB-lite"/>
    </source>
</evidence>
<name>A0A6A3CJG3_HIBSY</name>
<evidence type="ECO:0000259" key="3">
    <source>
        <dbReference type="PROSITE" id="PS51388"/>
    </source>
</evidence>
<organism evidence="4 5">
    <name type="scientific">Hibiscus syriacus</name>
    <name type="common">Rose of Sharon</name>
    <dbReference type="NCBI Taxonomy" id="106335"/>
    <lineage>
        <taxon>Eukaryota</taxon>
        <taxon>Viridiplantae</taxon>
        <taxon>Streptophyta</taxon>
        <taxon>Embryophyta</taxon>
        <taxon>Tracheophyta</taxon>
        <taxon>Spermatophyta</taxon>
        <taxon>Magnoliopsida</taxon>
        <taxon>eudicotyledons</taxon>
        <taxon>Gunneridae</taxon>
        <taxon>Pentapetalae</taxon>
        <taxon>rosids</taxon>
        <taxon>malvids</taxon>
        <taxon>Malvales</taxon>
        <taxon>Malvaceae</taxon>
        <taxon>Malvoideae</taxon>
        <taxon>Hibiscus</taxon>
    </lineage>
</organism>
<feature type="region of interest" description="Disordered" evidence="2">
    <location>
        <begin position="422"/>
        <end position="444"/>
    </location>
</feature>
<accession>A0A6A3CJG3</accession>
<dbReference type="GO" id="GO:0005737">
    <property type="term" value="C:cytoplasm"/>
    <property type="evidence" value="ECO:0007669"/>
    <property type="project" value="TreeGrafter"/>
</dbReference>
<dbReference type="Proteomes" id="UP000436088">
    <property type="component" value="Unassembled WGS sequence"/>
</dbReference>
<dbReference type="Pfam" id="PF02212">
    <property type="entry name" value="GED"/>
    <property type="match status" value="1"/>
</dbReference>
<dbReference type="FunFam" id="1.20.120.1240:FF:000017">
    <property type="entry name" value="Dynamin-2A"/>
    <property type="match status" value="1"/>
</dbReference>